<evidence type="ECO:0000313" key="5">
    <source>
        <dbReference type="EMBL" id="CAB4843540.1"/>
    </source>
</evidence>
<organism evidence="3">
    <name type="scientific">freshwater metagenome</name>
    <dbReference type="NCBI Taxonomy" id="449393"/>
    <lineage>
        <taxon>unclassified sequences</taxon>
        <taxon>metagenomes</taxon>
        <taxon>ecological metagenomes</taxon>
    </lineage>
</organism>
<evidence type="ECO:0000256" key="1">
    <source>
        <dbReference type="ARBA" id="ARBA00022801"/>
    </source>
</evidence>
<dbReference type="PROSITE" id="PS50263">
    <property type="entry name" value="CN_HYDROLASE"/>
    <property type="match status" value="1"/>
</dbReference>
<dbReference type="AlphaFoldDB" id="A0A6J6MPY3"/>
<dbReference type="SUPFAM" id="SSF56317">
    <property type="entry name" value="Carbon-nitrogen hydrolase"/>
    <property type="match status" value="1"/>
</dbReference>
<dbReference type="EMBL" id="CAFBRC010000031">
    <property type="protein sequence ID" value="CAB5074613.1"/>
    <property type="molecule type" value="Genomic_DNA"/>
</dbReference>
<dbReference type="InterPro" id="IPR036526">
    <property type="entry name" value="C-N_Hydrolase_sf"/>
</dbReference>
<dbReference type="EMBL" id="CAEZXN010000023">
    <property type="protein sequence ID" value="CAB4699059.1"/>
    <property type="molecule type" value="Genomic_DNA"/>
</dbReference>
<dbReference type="EMBL" id="CAEZXB010000012">
    <property type="protein sequence ID" value="CAB4676351.1"/>
    <property type="molecule type" value="Genomic_DNA"/>
</dbReference>
<feature type="domain" description="CN hydrolase" evidence="2">
    <location>
        <begin position="18"/>
        <end position="287"/>
    </location>
</feature>
<reference evidence="3" key="1">
    <citation type="submission" date="2020-05" db="EMBL/GenBank/DDBJ databases">
        <authorList>
            <person name="Chiriac C."/>
            <person name="Salcher M."/>
            <person name="Ghai R."/>
            <person name="Kavagutti S V."/>
        </authorList>
    </citation>
    <scope>NUCLEOTIDE SEQUENCE</scope>
</reference>
<proteinExistence type="predicted"/>
<gene>
    <name evidence="3" type="ORF">UFOPK2342_00807</name>
    <name evidence="4" type="ORF">UFOPK2423_01067</name>
    <name evidence="5" type="ORF">UFOPK3266_00909</name>
    <name evidence="6" type="ORF">UFOPK4367_00621</name>
</gene>
<evidence type="ECO:0000313" key="4">
    <source>
        <dbReference type="EMBL" id="CAB4699059.1"/>
    </source>
</evidence>
<sequence>MTFVGAKNKPFTEERTHYRALALQARTEAVNNCNHEEARAAMLSSISRISANIGAANAFLGGDIKLVVLPEYFLTGYPMGDAVPAWKEKAALDPAGVEYEKLGEVAQKHSTFLSGNVYESDPNFAELYFQTSFIIDPSGEVVLRYRRLHSMFSPSPWDVWDKYLDLYGIDAVFPVVKTEIGNLAAIASEEIQYPELARAFALRGAEVLVHSTSEVGSPALTPKDVAKRARAWESGCYLVSANSGGLYGSPVPANSTDGMSKVLDYTGLVLAEAGFGESMVANAAIDLSAVRRHKAKPAMGNLLARTKTAMWAQEYARHNVDAPNGLADATAERSYFLSHHREAIENLARNWESK</sequence>
<evidence type="ECO:0000313" key="6">
    <source>
        <dbReference type="EMBL" id="CAB5074613.1"/>
    </source>
</evidence>
<dbReference type="GO" id="GO:0016811">
    <property type="term" value="F:hydrolase activity, acting on carbon-nitrogen (but not peptide) bonds, in linear amides"/>
    <property type="evidence" value="ECO:0007669"/>
    <property type="project" value="UniProtKB-ARBA"/>
</dbReference>
<dbReference type="Pfam" id="PF00795">
    <property type="entry name" value="CN_hydrolase"/>
    <property type="match status" value="1"/>
</dbReference>
<evidence type="ECO:0000259" key="2">
    <source>
        <dbReference type="PROSITE" id="PS50263"/>
    </source>
</evidence>
<protein>
    <submittedName>
        <fullName evidence="3">Unannotated protein</fullName>
    </submittedName>
</protein>
<evidence type="ECO:0000313" key="3">
    <source>
        <dbReference type="EMBL" id="CAB4676351.1"/>
    </source>
</evidence>
<dbReference type="Gene3D" id="3.60.110.10">
    <property type="entry name" value="Carbon-nitrogen hydrolase"/>
    <property type="match status" value="1"/>
</dbReference>
<dbReference type="PANTHER" id="PTHR43674:SF2">
    <property type="entry name" value="BETA-UREIDOPROPIONASE"/>
    <property type="match status" value="1"/>
</dbReference>
<name>A0A6J6MPY3_9ZZZZ</name>
<dbReference type="InterPro" id="IPR050345">
    <property type="entry name" value="Aliph_Amidase/BUP"/>
</dbReference>
<dbReference type="EMBL" id="CAFBAA010000020">
    <property type="protein sequence ID" value="CAB4843540.1"/>
    <property type="molecule type" value="Genomic_DNA"/>
</dbReference>
<dbReference type="PANTHER" id="PTHR43674">
    <property type="entry name" value="NITRILASE C965.09-RELATED"/>
    <property type="match status" value="1"/>
</dbReference>
<keyword evidence="1" id="KW-0378">Hydrolase</keyword>
<dbReference type="InterPro" id="IPR003010">
    <property type="entry name" value="C-N_Hydrolase"/>
</dbReference>
<accession>A0A6J6MPY3</accession>